<reference evidence="2 3" key="1">
    <citation type="submission" date="2016-06" db="EMBL/GenBank/DDBJ databases">
        <authorList>
            <person name="Kjaerup R.B."/>
            <person name="Dalgaard T.S."/>
            <person name="Juul-Madsen H.R."/>
        </authorList>
    </citation>
    <scope>NUCLEOTIDE SEQUENCE [LARGE SCALE GENOMIC DNA]</scope>
    <source>
        <strain evidence="2">3</strain>
    </source>
</reference>
<evidence type="ECO:0000313" key="3">
    <source>
        <dbReference type="Proteomes" id="UP000199169"/>
    </source>
</evidence>
<proteinExistence type="predicted"/>
<keyword evidence="1" id="KW-0812">Transmembrane</keyword>
<keyword evidence="1" id="KW-1133">Transmembrane helix</keyword>
<gene>
    <name evidence="2" type="ORF">ACCAA_290040</name>
</gene>
<keyword evidence="1" id="KW-0472">Membrane</keyword>
<dbReference type="EMBL" id="FLQX01000104">
    <property type="protein sequence ID" value="SBT06032.1"/>
    <property type="molecule type" value="Genomic_DNA"/>
</dbReference>
<evidence type="ECO:0000313" key="2">
    <source>
        <dbReference type="EMBL" id="SBT06032.1"/>
    </source>
</evidence>
<sequence length="115" mass="12518">MIDSGYVVGVIAAMGLVTFALRAVPFVGAQWLQKHPIVQRLGEFLPLAIMTLLLVHSVTGAALEHPGGPWPELLAVALVVFLQWRSRNALLSIVLGTCVYVLMRNPGLGWLTELF</sequence>
<dbReference type="STRING" id="1860102.ACCAA_290040"/>
<dbReference type="Pfam" id="PF05437">
    <property type="entry name" value="AzlD"/>
    <property type="match status" value="1"/>
</dbReference>
<dbReference type="InterPro" id="IPR008407">
    <property type="entry name" value="Brnchd-chn_aa_trnsp_AzlD"/>
</dbReference>
<protein>
    <submittedName>
        <fullName evidence="2">Branched-chain amino acid transport</fullName>
    </submittedName>
</protein>
<dbReference type="RefSeq" id="WP_186406914.1">
    <property type="nucleotide sequence ID" value="NZ_FLQX01000104.1"/>
</dbReference>
<dbReference type="Proteomes" id="UP000199169">
    <property type="component" value="Unassembled WGS sequence"/>
</dbReference>
<dbReference type="AlphaFoldDB" id="A0A1A8XNN0"/>
<feature type="transmembrane region" description="Helical" evidence="1">
    <location>
        <begin position="6"/>
        <end position="32"/>
    </location>
</feature>
<organism evidence="2 3">
    <name type="scientific">Candidatus Accumulibacter aalborgensis</name>
    <dbReference type="NCBI Taxonomy" id="1860102"/>
    <lineage>
        <taxon>Bacteria</taxon>
        <taxon>Pseudomonadati</taxon>
        <taxon>Pseudomonadota</taxon>
        <taxon>Betaproteobacteria</taxon>
        <taxon>Candidatus Accumulibacter</taxon>
    </lineage>
</organism>
<keyword evidence="3" id="KW-1185">Reference proteome</keyword>
<feature type="transmembrane region" description="Helical" evidence="1">
    <location>
        <begin position="44"/>
        <end position="63"/>
    </location>
</feature>
<evidence type="ECO:0000256" key="1">
    <source>
        <dbReference type="SAM" id="Phobius"/>
    </source>
</evidence>
<name>A0A1A8XNN0_9PROT</name>
<accession>A0A1A8XNN0</accession>
<feature type="transmembrane region" description="Helical" evidence="1">
    <location>
        <begin position="75"/>
        <end position="102"/>
    </location>
</feature>